<feature type="chain" id="PRO_5035303333" evidence="3">
    <location>
        <begin position="17"/>
        <end position="120"/>
    </location>
</feature>
<evidence type="ECO:0000313" key="5">
    <source>
        <dbReference type="Proteomes" id="UP000747542"/>
    </source>
</evidence>
<evidence type="ECO:0000256" key="2">
    <source>
        <dbReference type="SAM" id="Phobius"/>
    </source>
</evidence>
<dbReference type="EMBL" id="JAHLQT010026066">
    <property type="protein sequence ID" value="KAG7163925.1"/>
    <property type="molecule type" value="Genomic_DNA"/>
</dbReference>
<dbReference type="AlphaFoldDB" id="A0A8J5MTM3"/>
<keyword evidence="3" id="KW-0732">Signal</keyword>
<protein>
    <submittedName>
        <fullName evidence="4">Uncharacterized protein</fullName>
    </submittedName>
</protein>
<dbReference type="Proteomes" id="UP000747542">
    <property type="component" value="Unassembled WGS sequence"/>
</dbReference>
<proteinExistence type="predicted"/>
<organism evidence="4 5">
    <name type="scientific">Homarus americanus</name>
    <name type="common">American lobster</name>
    <dbReference type="NCBI Taxonomy" id="6706"/>
    <lineage>
        <taxon>Eukaryota</taxon>
        <taxon>Metazoa</taxon>
        <taxon>Ecdysozoa</taxon>
        <taxon>Arthropoda</taxon>
        <taxon>Crustacea</taxon>
        <taxon>Multicrustacea</taxon>
        <taxon>Malacostraca</taxon>
        <taxon>Eumalacostraca</taxon>
        <taxon>Eucarida</taxon>
        <taxon>Decapoda</taxon>
        <taxon>Pleocyemata</taxon>
        <taxon>Astacidea</taxon>
        <taxon>Nephropoidea</taxon>
        <taxon>Nephropidae</taxon>
        <taxon>Homarus</taxon>
    </lineage>
</organism>
<reference evidence="4" key="1">
    <citation type="journal article" date="2021" name="Sci. Adv.">
        <title>The American lobster genome reveals insights on longevity, neural, and immune adaptations.</title>
        <authorList>
            <person name="Polinski J.M."/>
            <person name="Zimin A.V."/>
            <person name="Clark K.F."/>
            <person name="Kohn A.B."/>
            <person name="Sadowski N."/>
            <person name="Timp W."/>
            <person name="Ptitsyn A."/>
            <person name="Khanna P."/>
            <person name="Romanova D.Y."/>
            <person name="Williams P."/>
            <person name="Greenwood S.J."/>
            <person name="Moroz L.L."/>
            <person name="Walt D.R."/>
            <person name="Bodnar A.G."/>
        </authorList>
    </citation>
    <scope>NUCLEOTIDE SEQUENCE</scope>
    <source>
        <strain evidence="4">GMGI-L3</strain>
    </source>
</reference>
<keyword evidence="5" id="KW-1185">Reference proteome</keyword>
<gene>
    <name evidence="4" type="ORF">Hamer_G020841</name>
</gene>
<feature type="region of interest" description="Disordered" evidence="1">
    <location>
        <begin position="81"/>
        <end position="120"/>
    </location>
</feature>
<evidence type="ECO:0000256" key="3">
    <source>
        <dbReference type="SAM" id="SignalP"/>
    </source>
</evidence>
<sequence length="120" mass="13149">MFKYLLLATLLGGAYAEGLTQEEELYIVAGILGGVCLLLTIASIYNTLTIISLQSKVAVLQATGSAVTKVVSEAVADQRRDVTPPLRMNNDYYKDDRYYGGPAPPPRPINRQESRTSGYY</sequence>
<feature type="signal peptide" evidence="3">
    <location>
        <begin position="1"/>
        <end position="16"/>
    </location>
</feature>
<keyword evidence="2" id="KW-0812">Transmembrane</keyword>
<comment type="caution">
    <text evidence="4">The sequence shown here is derived from an EMBL/GenBank/DDBJ whole genome shotgun (WGS) entry which is preliminary data.</text>
</comment>
<feature type="transmembrane region" description="Helical" evidence="2">
    <location>
        <begin position="26"/>
        <end position="48"/>
    </location>
</feature>
<evidence type="ECO:0000256" key="1">
    <source>
        <dbReference type="SAM" id="MobiDB-lite"/>
    </source>
</evidence>
<keyword evidence="2" id="KW-1133">Transmembrane helix</keyword>
<evidence type="ECO:0000313" key="4">
    <source>
        <dbReference type="EMBL" id="KAG7163925.1"/>
    </source>
</evidence>
<name>A0A8J5MTM3_HOMAM</name>
<keyword evidence="2" id="KW-0472">Membrane</keyword>
<accession>A0A8J5MTM3</accession>